<accession>A0A2V4NBV3</accession>
<evidence type="ECO:0000256" key="8">
    <source>
        <dbReference type="ARBA" id="ARBA00022989"/>
    </source>
</evidence>
<dbReference type="Gene3D" id="1.20.58.340">
    <property type="entry name" value="Magnesium transport protein CorA, transmembrane region"/>
    <property type="match status" value="2"/>
</dbReference>
<keyword evidence="4" id="KW-1003">Cell membrane</keyword>
<dbReference type="InterPro" id="IPR002523">
    <property type="entry name" value="MgTranspt_CorA/ZnTranspt_ZntB"/>
</dbReference>
<evidence type="ECO:0000256" key="3">
    <source>
        <dbReference type="ARBA" id="ARBA00022448"/>
    </source>
</evidence>
<keyword evidence="11" id="KW-0175">Coiled coil</keyword>
<evidence type="ECO:0000256" key="6">
    <source>
        <dbReference type="ARBA" id="ARBA00022692"/>
    </source>
</evidence>
<evidence type="ECO:0000256" key="12">
    <source>
        <dbReference type="SAM" id="Phobius"/>
    </source>
</evidence>
<dbReference type="InterPro" id="IPR045863">
    <property type="entry name" value="CorA_TM1_TM2"/>
</dbReference>
<dbReference type="SUPFAM" id="SSF144083">
    <property type="entry name" value="Magnesium transport protein CorA, transmembrane region"/>
    <property type="match status" value="1"/>
</dbReference>
<evidence type="ECO:0000256" key="4">
    <source>
        <dbReference type="ARBA" id="ARBA00022475"/>
    </source>
</evidence>
<dbReference type="OrthoDB" id="9803484at2"/>
<keyword evidence="14" id="KW-1185">Reference proteome</keyword>
<dbReference type="GO" id="GO:0015087">
    <property type="term" value="F:cobalt ion transmembrane transporter activity"/>
    <property type="evidence" value="ECO:0007669"/>
    <property type="project" value="TreeGrafter"/>
</dbReference>
<keyword evidence="8 12" id="KW-1133">Transmembrane helix</keyword>
<protein>
    <submittedName>
        <fullName evidence="13">Zinc transporter ZntB</fullName>
    </submittedName>
</protein>
<comment type="similarity">
    <text evidence="2">Belongs to the CorA metal ion transporter (MIT) (TC 1.A.35) family.</text>
</comment>
<evidence type="ECO:0000256" key="9">
    <source>
        <dbReference type="ARBA" id="ARBA00023065"/>
    </source>
</evidence>
<dbReference type="Gene3D" id="3.30.460.20">
    <property type="entry name" value="CorA soluble domain-like"/>
    <property type="match status" value="1"/>
</dbReference>
<dbReference type="PANTHER" id="PTHR46494:SF3">
    <property type="entry name" value="ZINC TRANSPORT PROTEIN ZNTB"/>
    <property type="match status" value="1"/>
</dbReference>
<dbReference type="GO" id="GO:0005886">
    <property type="term" value="C:plasma membrane"/>
    <property type="evidence" value="ECO:0007669"/>
    <property type="project" value="UniProtKB-SubCell"/>
</dbReference>
<dbReference type="CDD" id="cd12833">
    <property type="entry name" value="ZntB-like_1"/>
    <property type="match status" value="1"/>
</dbReference>
<dbReference type="GO" id="GO:0015095">
    <property type="term" value="F:magnesium ion transmembrane transporter activity"/>
    <property type="evidence" value="ECO:0007669"/>
    <property type="project" value="TreeGrafter"/>
</dbReference>
<sequence>MSDLIKYAYALQAAGPRDALSEAAAITLLRDDALAWVHLDGTHAQARSWIEANLFYLDPHAISALLAEETRPRATRIGDGVLVILRGVNLNDGAEAEDMVSVRIWVDAQRVVSVARRRVRAVEDIAARIKAGESFDAGAFLALLAERLAVRIDGFGRELDDMSDDLEEEVAGTPEAALRRRLVDHRLRTITFRRYVAPQRDALEALVLTDGPLFLPEDRRRLQETHDRLTRLVEDLDAMRERLTVLREELAGQLSERLNRNMYLISVISAVFLPLGFLTGLFGVNVGGMPGVESPRAFWWLCGGMGTIVALQLLLLLRWRWV</sequence>
<keyword evidence="7" id="KW-0862">Zinc</keyword>
<dbReference type="PANTHER" id="PTHR46494">
    <property type="entry name" value="CORA FAMILY METAL ION TRANSPORTER (EUROFUNG)"/>
    <property type="match status" value="1"/>
</dbReference>
<dbReference type="GO" id="GO:0050897">
    <property type="term" value="F:cobalt ion binding"/>
    <property type="evidence" value="ECO:0007669"/>
    <property type="project" value="TreeGrafter"/>
</dbReference>
<dbReference type="RefSeq" id="WP_110796361.1">
    <property type="nucleotide sequence ID" value="NZ_KZ826486.1"/>
</dbReference>
<feature type="coiled-coil region" evidence="11">
    <location>
        <begin position="219"/>
        <end position="256"/>
    </location>
</feature>
<dbReference type="InterPro" id="IPR045861">
    <property type="entry name" value="CorA_cytoplasmic_dom"/>
</dbReference>
<dbReference type="EMBL" id="QFVT01000007">
    <property type="protein sequence ID" value="PYC47170.1"/>
    <property type="molecule type" value="Genomic_DNA"/>
</dbReference>
<gene>
    <name evidence="13" type="ORF">DI396_11465</name>
</gene>
<dbReference type="AlphaFoldDB" id="A0A2V4NBV3"/>
<evidence type="ECO:0000256" key="10">
    <source>
        <dbReference type="ARBA" id="ARBA00023136"/>
    </source>
</evidence>
<dbReference type="GO" id="GO:0000287">
    <property type="term" value="F:magnesium ion binding"/>
    <property type="evidence" value="ECO:0007669"/>
    <property type="project" value="TreeGrafter"/>
</dbReference>
<comment type="caution">
    <text evidence="13">The sequence shown here is derived from an EMBL/GenBank/DDBJ whole genome shotgun (WGS) entry which is preliminary data.</text>
</comment>
<organism evidence="13 14">
    <name type="scientific">Litorivita pollutaquae</name>
    <dbReference type="NCBI Taxonomy" id="2200892"/>
    <lineage>
        <taxon>Bacteria</taxon>
        <taxon>Pseudomonadati</taxon>
        <taxon>Pseudomonadota</taxon>
        <taxon>Alphaproteobacteria</taxon>
        <taxon>Rhodobacterales</taxon>
        <taxon>Paracoccaceae</taxon>
        <taxon>Litorivita</taxon>
    </lineage>
</organism>
<evidence type="ECO:0000256" key="7">
    <source>
        <dbReference type="ARBA" id="ARBA00022833"/>
    </source>
</evidence>
<keyword evidence="5" id="KW-0997">Cell inner membrane</keyword>
<feature type="transmembrane region" description="Helical" evidence="12">
    <location>
        <begin position="263"/>
        <end position="285"/>
    </location>
</feature>
<evidence type="ECO:0000313" key="13">
    <source>
        <dbReference type="EMBL" id="PYC47170.1"/>
    </source>
</evidence>
<comment type="subcellular location">
    <subcellularLocation>
        <location evidence="1">Cell membrane</location>
        <topology evidence="1">Multi-pass membrane protein</topology>
    </subcellularLocation>
</comment>
<evidence type="ECO:0000256" key="1">
    <source>
        <dbReference type="ARBA" id="ARBA00004651"/>
    </source>
</evidence>
<dbReference type="Pfam" id="PF01544">
    <property type="entry name" value="CorA"/>
    <property type="match status" value="1"/>
</dbReference>
<keyword evidence="9" id="KW-0406">Ion transport</keyword>
<evidence type="ECO:0000313" key="14">
    <source>
        <dbReference type="Proteomes" id="UP000248012"/>
    </source>
</evidence>
<evidence type="ECO:0000256" key="5">
    <source>
        <dbReference type="ARBA" id="ARBA00022519"/>
    </source>
</evidence>
<keyword evidence="10 12" id="KW-0472">Membrane</keyword>
<proteinExistence type="inferred from homology"/>
<feature type="transmembrane region" description="Helical" evidence="12">
    <location>
        <begin position="297"/>
        <end position="317"/>
    </location>
</feature>
<keyword evidence="6 12" id="KW-0812">Transmembrane</keyword>
<reference evidence="13 14" key="1">
    <citation type="submission" date="2018-05" db="EMBL/GenBank/DDBJ databases">
        <title>Oceanovita maritima gen. nov., sp. nov., a marine bacterium in the family Rhodobacteraceae isolated from surface seawater of Lundu port Xiamen, China.</title>
        <authorList>
            <person name="Hetharua B.H."/>
            <person name="Min D."/>
            <person name="Liao H."/>
            <person name="Tian Y."/>
        </authorList>
    </citation>
    <scope>NUCLEOTIDE SEQUENCE [LARGE SCALE GENOMIC DNA]</scope>
    <source>
        <strain evidence="13 14">FSX-11</strain>
    </source>
</reference>
<dbReference type="Proteomes" id="UP000248012">
    <property type="component" value="Unassembled WGS sequence"/>
</dbReference>
<keyword evidence="3" id="KW-0813">Transport</keyword>
<evidence type="ECO:0000256" key="2">
    <source>
        <dbReference type="ARBA" id="ARBA00009765"/>
    </source>
</evidence>
<dbReference type="SUPFAM" id="SSF143865">
    <property type="entry name" value="CorA soluble domain-like"/>
    <property type="match status" value="1"/>
</dbReference>
<name>A0A2V4NBV3_9RHOB</name>
<evidence type="ECO:0000256" key="11">
    <source>
        <dbReference type="SAM" id="Coils"/>
    </source>
</evidence>